<dbReference type="Proteomes" id="UP001370490">
    <property type="component" value="Unassembled WGS sequence"/>
</dbReference>
<dbReference type="InterPro" id="IPR001005">
    <property type="entry name" value="SANT/Myb"/>
</dbReference>
<dbReference type="AlphaFoldDB" id="A0AAN8V297"/>
<evidence type="ECO:0000313" key="2">
    <source>
        <dbReference type="Proteomes" id="UP001370490"/>
    </source>
</evidence>
<sequence>MHPSIYEAQNGLAGLFTGTLRCSPRLLSAKKPKRHSCLGLSSLDTQRDLDASPSLGTAGKENHVATKLLGKTCLLTDPGFGSRCKCVPVALGFQAEVPKWTGVPSESDSKWLGTKIWPPPVKLGNRFLIEREHVGKGRQDSCGCPLQGSFDCIRFHIAERRKRLKLELGSIFQDWKFDQMGEEVAHTWTEEDQKKFTTIVRPNPLSIGKCFWSGIYKSFPRKSREELVSYYFNVFLLNRRGHQNRFAPDEINSDDDDD</sequence>
<evidence type="ECO:0000313" key="1">
    <source>
        <dbReference type="EMBL" id="KAK6920098.1"/>
    </source>
</evidence>
<accession>A0AAN8V297</accession>
<dbReference type="PANTHER" id="PTHR46872">
    <property type="entry name" value="DNA BINDING PROTEIN"/>
    <property type="match status" value="1"/>
</dbReference>
<reference evidence="1 2" key="1">
    <citation type="submission" date="2023-12" db="EMBL/GenBank/DDBJ databases">
        <title>A high-quality genome assembly for Dillenia turbinata (Dilleniales).</title>
        <authorList>
            <person name="Chanderbali A."/>
        </authorList>
    </citation>
    <scope>NUCLEOTIDE SEQUENCE [LARGE SCALE GENOMIC DNA]</scope>
    <source>
        <strain evidence="1">LSX21</strain>
        <tissue evidence="1">Leaf</tissue>
    </source>
</reference>
<name>A0AAN8V297_9MAGN</name>
<proteinExistence type="predicted"/>
<keyword evidence="2" id="KW-1185">Reference proteome</keyword>
<organism evidence="1 2">
    <name type="scientific">Dillenia turbinata</name>
    <dbReference type="NCBI Taxonomy" id="194707"/>
    <lineage>
        <taxon>Eukaryota</taxon>
        <taxon>Viridiplantae</taxon>
        <taxon>Streptophyta</taxon>
        <taxon>Embryophyta</taxon>
        <taxon>Tracheophyta</taxon>
        <taxon>Spermatophyta</taxon>
        <taxon>Magnoliopsida</taxon>
        <taxon>eudicotyledons</taxon>
        <taxon>Gunneridae</taxon>
        <taxon>Pentapetalae</taxon>
        <taxon>Dilleniales</taxon>
        <taxon>Dilleniaceae</taxon>
        <taxon>Dillenia</taxon>
    </lineage>
</organism>
<dbReference type="CDD" id="cd00167">
    <property type="entry name" value="SANT"/>
    <property type="match status" value="1"/>
</dbReference>
<gene>
    <name evidence="1" type="ORF">RJ641_016002</name>
</gene>
<comment type="caution">
    <text evidence="1">The sequence shown here is derived from an EMBL/GenBank/DDBJ whole genome shotgun (WGS) entry which is preliminary data.</text>
</comment>
<dbReference type="EMBL" id="JBAMMX010000021">
    <property type="protein sequence ID" value="KAK6920098.1"/>
    <property type="molecule type" value="Genomic_DNA"/>
</dbReference>
<dbReference type="PANTHER" id="PTHR46872:SF10">
    <property type="entry name" value="MYB-LIKE DOMAIN-CONTAINING PROTEIN"/>
    <property type="match status" value="1"/>
</dbReference>
<protein>
    <submittedName>
        <fullName evidence="1">Uncharacterized protein</fullName>
    </submittedName>
</protein>